<dbReference type="InterPro" id="IPR052513">
    <property type="entry name" value="Thioester_dehydratase-like"/>
</dbReference>
<dbReference type="InterPro" id="IPR022002">
    <property type="entry name" value="ChsH2_Znr"/>
</dbReference>
<dbReference type="SUPFAM" id="SSF50249">
    <property type="entry name" value="Nucleic acid-binding proteins"/>
    <property type="match status" value="1"/>
</dbReference>
<organism evidence="4">
    <name type="scientific">freshwater metagenome</name>
    <dbReference type="NCBI Taxonomy" id="449393"/>
    <lineage>
        <taxon>unclassified sequences</taxon>
        <taxon>metagenomes</taxon>
        <taxon>ecological metagenomes</taxon>
    </lineage>
</organism>
<dbReference type="InterPro" id="IPR002878">
    <property type="entry name" value="ChsH2_C"/>
</dbReference>
<dbReference type="SUPFAM" id="SSF54637">
    <property type="entry name" value="Thioesterase/thiol ester dehydrase-isomerase"/>
    <property type="match status" value="1"/>
</dbReference>
<evidence type="ECO:0000259" key="2">
    <source>
        <dbReference type="Pfam" id="PF12172"/>
    </source>
</evidence>
<evidence type="ECO:0000259" key="3">
    <source>
        <dbReference type="Pfam" id="PF13452"/>
    </source>
</evidence>
<feature type="domain" description="ChsH2 C-terminal OB-fold" evidence="1">
    <location>
        <begin position="246"/>
        <end position="307"/>
    </location>
</feature>
<dbReference type="EMBL" id="CAFBLP010000006">
    <property type="protein sequence ID" value="CAB4863420.1"/>
    <property type="molecule type" value="Genomic_DNA"/>
</dbReference>
<accession>A0A6J7D0W4</accession>
<dbReference type="CDD" id="cd03441">
    <property type="entry name" value="R_hydratase_like"/>
    <property type="match status" value="1"/>
</dbReference>
<reference evidence="4" key="1">
    <citation type="submission" date="2020-05" db="EMBL/GenBank/DDBJ databases">
        <authorList>
            <person name="Chiriac C."/>
            <person name="Salcher M."/>
            <person name="Ghai R."/>
            <person name="Kavagutti S V."/>
        </authorList>
    </citation>
    <scope>NUCLEOTIDE SEQUENCE</scope>
</reference>
<proteinExistence type="predicted"/>
<sequence length="323" mass="35481">MSAPADAPADAVAAAYTAQLQSYAGKEIGVVAVAPDDVNVPMVRHWCQAMGDTNPVYLDETAAAASVHGGLVAPPTMLQAWVMRPFGEGRDESDTNPYAQLTALVESKGFTSVVATNCEQTYDRYLRPGDRLTMRTVIDSVSEEKTTGLGTGHFITTRQDYYDASGERVGSMLFRILKFRPAAKKPAPAPRPLRPRPSLTHDQLFWFEGLQQGKLLIQRCTQCATLRHPSGPMCRHCRSLLWDTLQASGRGTIHSFVVVHYPQIPSLEYPNQVLLVDLEEGVRVVANSIDTTPEQLQIGAPVELVVQRCDDELSLPFFKVVNS</sequence>
<dbReference type="PANTHER" id="PTHR34075">
    <property type="entry name" value="BLR3430 PROTEIN"/>
    <property type="match status" value="1"/>
</dbReference>
<evidence type="ECO:0000259" key="1">
    <source>
        <dbReference type="Pfam" id="PF01796"/>
    </source>
</evidence>
<dbReference type="Gene3D" id="3.10.129.10">
    <property type="entry name" value="Hotdog Thioesterase"/>
    <property type="match status" value="1"/>
</dbReference>
<feature type="domain" description="FAS1-like dehydratase" evidence="3">
    <location>
        <begin position="34"/>
        <end position="169"/>
    </location>
</feature>
<dbReference type="InterPro" id="IPR012340">
    <property type="entry name" value="NA-bd_OB-fold"/>
</dbReference>
<dbReference type="InterPro" id="IPR029069">
    <property type="entry name" value="HotDog_dom_sf"/>
</dbReference>
<dbReference type="Pfam" id="PF13452">
    <property type="entry name" value="FAS1_DH_region"/>
    <property type="match status" value="1"/>
</dbReference>
<evidence type="ECO:0000313" key="4">
    <source>
        <dbReference type="EMBL" id="CAB4863420.1"/>
    </source>
</evidence>
<protein>
    <submittedName>
        <fullName evidence="4">Unannotated protein</fullName>
    </submittedName>
</protein>
<dbReference type="InterPro" id="IPR039569">
    <property type="entry name" value="FAS1-like_DH_region"/>
</dbReference>
<dbReference type="Pfam" id="PF12172">
    <property type="entry name" value="zf-ChsH2"/>
    <property type="match status" value="1"/>
</dbReference>
<name>A0A6J7D0W4_9ZZZZ</name>
<dbReference type="Gene3D" id="6.10.30.10">
    <property type="match status" value="1"/>
</dbReference>
<dbReference type="PANTHER" id="PTHR34075:SF5">
    <property type="entry name" value="BLR3430 PROTEIN"/>
    <property type="match status" value="1"/>
</dbReference>
<feature type="domain" description="ChsH2 rubredoxin-like zinc ribbon" evidence="2">
    <location>
        <begin position="207"/>
        <end position="239"/>
    </location>
</feature>
<dbReference type="Pfam" id="PF01796">
    <property type="entry name" value="OB_ChsH2_C"/>
    <property type="match status" value="1"/>
</dbReference>
<dbReference type="AlphaFoldDB" id="A0A6J7D0W4"/>
<gene>
    <name evidence="4" type="ORF">UFOPK3376_00399</name>
</gene>